<accession>A0A345EII8</accession>
<dbReference type="KEGG" id="haq:DU484_19115"/>
<dbReference type="Proteomes" id="UP000252985">
    <property type="component" value="Plasmid pCBA1112-02"/>
</dbReference>
<proteinExistence type="predicted"/>
<dbReference type="EMBL" id="CP031149">
    <property type="protein sequence ID" value="AXG12010.1"/>
    <property type="molecule type" value="Genomic_DNA"/>
</dbReference>
<evidence type="ECO:0000313" key="1">
    <source>
        <dbReference type="EMBL" id="AXG12010.1"/>
    </source>
</evidence>
<sequence>MSRLLDVVEIVHPSKGLERIGDSDEIASKGVAVSMEEIVERRVASLEQLVGIHCFERGSHLVEFIEDVVDERFDER</sequence>
<reference evidence="1 2" key="1">
    <citation type="submission" date="2018-07" db="EMBL/GenBank/DDBJ databases">
        <title>Genome sequences of Haloplanus sp. CBA1112.</title>
        <authorList>
            <person name="Kim Y.B."/>
            <person name="Roh S.W."/>
        </authorList>
    </citation>
    <scope>NUCLEOTIDE SEQUENCE [LARGE SCALE GENOMIC DNA]</scope>
    <source>
        <strain evidence="1 2">CBA1112</strain>
        <plasmid evidence="2">pcba1112-02</plasmid>
    </source>
</reference>
<dbReference type="AlphaFoldDB" id="A0A345EII8"/>
<organism evidence="1 2">
    <name type="scientific">Haloplanus rubicundus</name>
    <dbReference type="NCBI Taxonomy" id="1547898"/>
    <lineage>
        <taxon>Archaea</taxon>
        <taxon>Methanobacteriati</taxon>
        <taxon>Methanobacteriota</taxon>
        <taxon>Stenosarchaea group</taxon>
        <taxon>Halobacteria</taxon>
        <taxon>Halobacteriales</taxon>
        <taxon>Haloferacaceae</taxon>
        <taxon>Haloplanus</taxon>
    </lineage>
</organism>
<keyword evidence="1" id="KW-0614">Plasmid</keyword>
<name>A0A345EII8_9EURY</name>
<geneLocation type="plasmid" evidence="2">
    <name>pcba1112-02</name>
</geneLocation>
<evidence type="ECO:0000313" key="2">
    <source>
        <dbReference type="Proteomes" id="UP000252985"/>
    </source>
</evidence>
<protein>
    <submittedName>
        <fullName evidence="1">Uncharacterized protein</fullName>
    </submittedName>
</protein>
<gene>
    <name evidence="1" type="ORF">DU484_19115</name>
</gene>